<dbReference type="Pfam" id="PF11368">
    <property type="entry name" value="DUF3169"/>
    <property type="match status" value="1"/>
</dbReference>
<comment type="caution">
    <text evidence="3">The sequence shown here is derived from an EMBL/GenBank/DDBJ whole genome shotgun (WGS) entry which is preliminary data.</text>
</comment>
<feature type="transmembrane region" description="Helical" evidence="1">
    <location>
        <begin position="186"/>
        <end position="207"/>
    </location>
</feature>
<feature type="transmembrane region" description="Helical" evidence="1">
    <location>
        <begin position="7"/>
        <end position="27"/>
    </location>
</feature>
<keyword evidence="1" id="KW-0812">Transmembrane</keyword>
<dbReference type="Gene3D" id="1.20.1250.20">
    <property type="entry name" value="MFS general substrate transporter like domains"/>
    <property type="match status" value="1"/>
</dbReference>
<sequence>MKVKRYLFLTLIGTIIGGIIGATMSMFKNNIFLSQLDFDSHRITVITCLITSIINIILTLFLYKIQKDALKYKKKTQEDIEGSQTDVFEEKANLKLLRTSTIYYIQILVSLINMMILVMVGSSDNDIFYSIIPYIITIIPSLMIGFFIRKFDSRYPKQGEAQYTEKILNIMDEGERHITLVSIYKIYCMNLILVMLGGMILGLFSLITGINQSAGLIILIILFIYNAFGYLLKVRKFYQE</sequence>
<evidence type="ECO:0000313" key="4">
    <source>
        <dbReference type="Proteomes" id="UP000240859"/>
    </source>
</evidence>
<reference evidence="4 5" key="1">
    <citation type="journal article" date="2016" name="Front. Microbiol.">
        <title>Comprehensive Phylogenetic Analysis of Bovine Non-aureus Staphylococci Species Based on Whole-Genome Sequencing.</title>
        <authorList>
            <person name="Naushad S."/>
            <person name="Barkema H.W."/>
            <person name="Luby C."/>
            <person name="Condas L.A."/>
            <person name="Nobrega D.B."/>
            <person name="Carson D.A."/>
            <person name="De Buck J."/>
        </authorList>
    </citation>
    <scope>NUCLEOTIDE SEQUENCE [LARGE SCALE GENOMIC DNA]</scope>
    <source>
        <strain evidence="2 4">SNUC 1084</strain>
        <strain evidence="3 5">SNUC 1231</strain>
    </source>
</reference>
<proteinExistence type="predicted"/>
<feature type="transmembrane region" description="Helical" evidence="1">
    <location>
        <begin position="127"/>
        <end position="148"/>
    </location>
</feature>
<dbReference type="InterPro" id="IPR021509">
    <property type="entry name" value="DUF3169"/>
</dbReference>
<feature type="transmembrane region" description="Helical" evidence="1">
    <location>
        <begin position="213"/>
        <end position="232"/>
    </location>
</feature>
<evidence type="ECO:0000313" key="2">
    <source>
        <dbReference type="EMBL" id="PTI70256.1"/>
    </source>
</evidence>
<feature type="transmembrane region" description="Helical" evidence="1">
    <location>
        <begin position="101"/>
        <end position="121"/>
    </location>
</feature>
<dbReference type="Proteomes" id="UP000240859">
    <property type="component" value="Unassembled WGS sequence"/>
</dbReference>
<name>A0A9Q6MV52_9STAP</name>
<dbReference type="Proteomes" id="UP000241960">
    <property type="component" value="Unassembled WGS sequence"/>
</dbReference>
<dbReference type="EMBL" id="PZFR01000006">
    <property type="protein sequence ID" value="PTI70256.1"/>
    <property type="molecule type" value="Genomic_DNA"/>
</dbReference>
<gene>
    <name evidence="2" type="ORF">BU057_02240</name>
    <name evidence="3" type="ORF">BU058_08655</name>
</gene>
<dbReference type="EMBL" id="PZFQ01000026">
    <property type="protein sequence ID" value="PTI75171.1"/>
    <property type="molecule type" value="Genomic_DNA"/>
</dbReference>
<dbReference type="InterPro" id="IPR036259">
    <property type="entry name" value="MFS_trans_sf"/>
</dbReference>
<reference evidence="3" key="2">
    <citation type="submission" date="2018-03" db="EMBL/GenBank/DDBJ databases">
        <authorList>
            <person name="Naushad S."/>
        </authorList>
    </citation>
    <scope>NUCLEOTIDE SEQUENCE</scope>
    <source>
        <strain evidence="2">SNUC 1084</strain>
        <strain evidence="3">SNUC 1231</strain>
    </source>
</reference>
<dbReference type="RefSeq" id="WP_073505307.1">
    <property type="nucleotide sequence ID" value="NZ_CP018199.1"/>
</dbReference>
<keyword evidence="4" id="KW-1185">Reference proteome</keyword>
<accession>A0A9Q6MV52</accession>
<keyword evidence="1" id="KW-0472">Membrane</keyword>
<dbReference type="SUPFAM" id="SSF103473">
    <property type="entry name" value="MFS general substrate transporter"/>
    <property type="match status" value="1"/>
</dbReference>
<evidence type="ECO:0000256" key="1">
    <source>
        <dbReference type="SAM" id="Phobius"/>
    </source>
</evidence>
<evidence type="ECO:0000313" key="5">
    <source>
        <dbReference type="Proteomes" id="UP000241960"/>
    </source>
</evidence>
<organism evidence="3 5">
    <name type="scientific">Staphylococcus succinus</name>
    <dbReference type="NCBI Taxonomy" id="61015"/>
    <lineage>
        <taxon>Bacteria</taxon>
        <taxon>Bacillati</taxon>
        <taxon>Bacillota</taxon>
        <taxon>Bacilli</taxon>
        <taxon>Bacillales</taxon>
        <taxon>Staphylococcaceae</taxon>
        <taxon>Staphylococcus</taxon>
    </lineage>
</organism>
<evidence type="ECO:0000313" key="3">
    <source>
        <dbReference type="EMBL" id="PTI75171.1"/>
    </source>
</evidence>
<feature type="transmembrane region" description="Helical" evidence="1">
    <location>
        <begin position="43"/>
        <end position="65"/>
    </location>
</feature>
<dbReference type="AlphaFoldDB" id="A0A9Q6MV52"/>
<protein>
    <submittedName>
        <fullName evidence="3">DUF3169 domain-containing protein</fullName>
    </submittedName>
</protein>
<keyword evidence="1" id="KW-1133">Transmembrane helix</keyword>